<evidence type="ECO:0000313" key="2">
    <source>
        <dbReference type="Proteomes" id="UP000737018"/>
    </source>
</evidence>
<protein>
    <submittedName>
        <fullName evidence="1">Uncharacterized protein</fullName>
    </submittedName>
</protein>
<reference evidence="1" key="1">
    <citation type="submission" date="2020-03" db="EMBL/GenBank/DDBJ databases">
        <title>Castanea mollissima Vanexum genome sequencing.</title>
        <authorList>
            <person name="Staton M."/>
        </authorList>
    </citation>
    <scope>NUCLEOTIDE SEQUENCE</scope>
    <source>
        <tissue evidence="1">Leaf</tissue>
    </source>
</reference>
<dbReference type="Proteomes" id="UP000737018">
    <property type="component" value="Unassembled WGS sequence"/>
</dbReference>
<dbReference type="AlphaFoldDB" id="A0A8J4QE15"/>
<accession>A0A8J4QE15</accession>
<dbReference type="EMBL" id="JRKL02012780">
    <property type="protein sequence ID" value="KAF3943774.1"/>
    <property type="molecule type" value="Genomic_DNA"/>
</dbReference>
<comment type="caution">
    <text evidence="1">The sequence shown here is derived from an EMBL/GenBank/DDBJ whole genome shotgun (WGS) entry which is preliminary data.</text>
</comment>
<name>A0A8J4QE15_9ROSI</name>
<organism evidence="1 2">
    <name type="scientific">Castanea mollissima</name>
    <name type="common">Chinese chestnut</name>
    <dbReference type="NCBI Taxonomy" id="60419"/>
    <lineage>
        <taxon>Eukaryota</taxon>
        <taxon>Viridiplantae</taxon>
        <taxon>Streptophyta</taxon>
        <taxon>Embryophyta</taxon>
        <taxon>Tracheophyta</taxon>
        <taxon>Spermatophyta</taxon>
        <taxon>Magnoliopsida</taxon>
        <taxon>eudicotyledons</taxon>
        <taxon>Gunneridae</taxon>
        <taxon>Pentapetalae</taxon>
        <taxon>rosids</taxon>
        <taxon>fabids</taxon>
        <taxon>Fagales</taxon>
        <taxon>Fagaceae</taxon>
        <taxon>Castanea</taxon>
    </lineage>
</organism>
<evidence type="ECO:0000313" key="1">
    <source>
        <dbReference type="EMBL" id="KAF3943774.1"/>
    </source>
</evidence>
<proteinExistence type="predicted"/>
<gene>
    <name evidence="1" type="ORF">CMV_029696</name>
</gene>
<sequence length="83" mass="9322">MDSNPRVILCLRRAIACLLRVCYAFDLINALASLCSSLINNILVILSSSTITKLSLSLYIVIGPNNNRHLLEERKKNHGGWKR</sequence>
<keyword evidence="2" id="KW-1185">Reference proteome</keyword>